<evidence type="ECO:0000313" key="3">
    <source>
        <dbReference type="Proteomes" id="UP000663419"/>
    </source>
</evidence>
<dbReference type="Proteomes" id="UP000663419">
    <property type="component" value="Chromosome 1"/>
</dbReference>
<name>A0A8A1L7W2_AJEC8</name>
<dbReference type="EMBL" id="CP069102">
    <property type="protein sequence ID" value="QSS49710.1"/>
    <property type="molecule type" value="Genomic_DNA"/>
</dbReference>
<accession>A0A8A1L7W2</accession>
<evidence type="ECO:0000313" key="2">
    <source>
        <dbReference type="EMBL" id="QSS49710.1"/>
    </source>
</evidence>
<protein>
    <submittedName>
        <fullName evidence="2">Uncharacterized protein</fullName>
    </submittedName>
</protein>
<gene>
    <name evidence="2" type="ORF">I7I53_10142</name>
</gene>
<organism evidence="2 3">
    <name type="scientific">Ajellomyces capsulatus (strain H88)</name>
    <name type="common">Darling's disease fungus</name>
    <name type="synonym">Histoplasma capsulatum</name>
    <dbReference type="NCBI Taxonomy" id="544711"/>
    <lineage>
        <taxon>Eukaryota</taxon>
        <taxon>Fungi</taxon>
        <taxon>Dikarya</taxon>
        <taxon>Ascomycota</taxon>
        <taxon>Pezizomycotina</taxon>
        <taxon>Eurotiomycetes</taxon>
        <taxon>Eurotiomycetidae</taxon>
        <taxon>Onygenales</taxon>
        <taxon>Ajellomycetaceae</taxon>
        <taxon>Histoplasma</taxon>
    </lineage>
</organism>
<sequence length="94" mass="11085">MQTEIQPYMVTRRTPMSTSQHGTCSARCEQMQQNCQIRSNHSLHKPLKLQHETGVFEGYLTRFLGRFQNSFLHLTCLQCEESCRQRDFGHPRKL</sequence>
<proteinExistence type="predicted"/>
<dbReference type="VEuPathDB" id="FungiDB:I7I53_10142"/>
<evidence type="ECO:0000256" key="1">
    <source>
        <dbReference type="SAM" id="MobiDB-lite"/>
    </source>
</evidence>
<reference evidence="2" key="1">
    <citation type="submission" date="2021-01" db="EMBL/GenBank/DDBJ databases">
        <title>Chromosome-level genome assembly of a human fungal pathogen reveals clustering of transcriptionally co-regulated genes.</title>
        <authorList>
            <person name="Voorhies M."/>
            <person name="Cohen S."/>
            <person name="Shea T.P."/>
            <person name="Petrus S."/>
            <person name="Munoz J.F."/>
            <person name="Poplawski S."/>
            <person name="Goldman W.E."/>
            <person name="Michael T."/>
            <person name="Cuomo C.A."/>
            <person name="Sil A."/>
            <person name="Beyhan S."/>
        </authorList>
    </citation>
    <scope>NUCLEOTIDE SEQUENCE</scope>
    <source>
        <strain evidence="2">H88</strain>
    </source>
</reference>
<feature type="region of interest" description="Disordered" evidence="1">
    <location>
        <begin position="1"/>
        <end position="22"/>
    </location>
</feature>
<dbReference type="AlphaFoldDB" id="A0A8A1L7W2"/>